<keyword evidence="2" id="KW-0808">Transferase</keyword>
<comment type="caution">
    <text evidence="4">The sequence shown here is derived from an EMBL/GenBank/DDBJ whole genome shotgun (WGS) entry which is preliminary data.</text>
</comment>
<sequence>MPKTPITYYGGKINLVSEILPLIPKHKVYVEPYFGGGAIFFAKKPSQAEVINDLNAMVVNFYEVVKSSDFSKLKEKIEGTLFSRATYSVALAIYRMPHLFNKIQRAWAFYVGTNMGFSCQIGSWGYDKYSKRVKAFRNKKLLFDESIQKRLEQVQIEHLNALKVIQNRDGEEVLFYLDPPYPNSNQGHYSGFSQKDFEDLLEVLSTIKGKFLLSSYPNEALEKYSKAFGWYTKTFEKPLSAHKAENGKARPRKIEVLTANYPLDKT</sequence>
<evidence type="ECO:0000313" key="4">
    <source>
        <dbReference type="EMBL" id="MFD2591020.1"/>
    </source>
</evidence>
<organism evidence="4 5">
    <name type="scientific">Aquimarina hainanensis</name>
    <dbReference type="NCBI Taxonomy" id="1578017"/>
    <lineage>
        <taxon>Bacteria</taxon>
        <taxon>Pseudomonadati</taxon>
        <taxon>Bacteroidota</taxon>
        <taxon>Flavobacteriia</taxon>
        <taxon>Flavobacteriales</taxon>
        <taxon>Flavobacteriaceae</taxon>
        <taxon>Aquimarina</taxon>
    </lineage>
</organism>
<dbReference type="Pfam" id="PF02086">
    <property type="entry name" value="MethyltransfD12"/>
    <property type="match status" value="1"/>
</dbReference>
<evidence type="ECO:0000256" key="3">
    <source>
        <dbReference type="ARBA" id="ARBA00022691"/>
    </source>
</evidence>
<protein>
    <submittedName>
        <fullName evidence="4">DNA adenine methylase</fullName>
    </submittedName>
</protein>
<dbReference type="InterPro" id="IPR012327">
    <property type="entry name" value="MeTrfase_D12"/>
</dbReference>
<dbReference type="Proteomes" id="UP001597459">
    <property type="component" value="Unassembled WGS sequence"/>
</dbReference>
<name>A0ABW5N5W3_9FLAO</name>
<dbReference type="PANTHER" id="PTHR30481">
    <property type="entry name" value="DNA ADENINE METHYLASE"/>
    <property type="match status" value="1"/>
</dbReference>
<dbReference type="PRINTS" id="PR00505">
    <property type="entry name" value="D12N6MTFRASE"/>
</dbReference>
<reference evidence="5" key="1">
    <citation type="journal article" date="2019" name="Int. J. Syst. Evol. Microbiol.">
        <title>The Global Catalogue of Microorganisms (GCM) 10K type strain sequencing project: providing services to taxonomists for standard genome sequencing and annotation.</title>
        <authorList>
            <consortium name="The Broad Institute Genomics Platform"/>
            <consortium name="The Broad Institute Genome Sequencing Center for Infectious Disease"/>
            <person name="Wu L."/>
            <person name="Ma J."/>
        </authorList>
    </citation>
    <scope>NUCLEOTIDE SEQUENCE [LARGE SCALE GENOMIC DNA]</scope>
    <source>
        <strain evidence="5">KCTC 42423</strain>
    </source>
</reference>
<dbReference type="Gene3D" id="3.40.50.150">
    <property type="entry name" value="Vaccinia Virus protein VP39"/>
    <property type="match status" value="2"/>
</dbReference>
<dbReference type="RefSeq" id="WP_378253199.1">
    <property type="nucleotide sequence ID" value="NZ_JBHSJV010000001.1"/>
</dbReference>
<dbReference type="GO" id="GO:0008168">
    <property type="term" value="F:methyltransferase activity"/>
    <property type="evidence" value="ECO:0007669"/>
    <property type="project" value="UniProtKB-KW"/>
</dbReference>
<proteinExistence type="predicted"/>
<evidence type="ECO:0000256" key="1">
    <source>
        <dbReference type="ARBA" id="ARBA00022603"/>
    </source>
</evidence>
<dbReference type="GO" id="GO:0032259">
    <property type="term" value="P:methylation"/>
    <property type="evidence" value="ECO:0007669"/>
    <property type="project" value="UniProtKB-KW"/>
</dbReference>
<dbReference type="InterPro" id="IPR029063">
    <property type="entry name" value="SAM-dependent_MTases_sf"/>
</dbReference>
<keyword evidence="5" id="KW-1185">Reference proteome</keyword>
<dbReference type="PANTHER" id="PTHR30481:SF4">
    <property type="entry name" value="SITE-SPECIFIC DNA-METHYLTRANSFERASE (ADENINE-SPECIFIC)"/>
    <property type="match status" value="1"/>
</dbReference>
<dbReference type="InterPro" id="IPR012263">
    <property type="entry name" value="M_m6A_EcoRV"/>
</dbReference>
<keyword evidence="1 4" id="KW-0489">Methyltransferase</keyword>
<gene>
    <name evidence="4" type="ORF">ACFSTE_09270</name>
</gene>
<keyword evidence="3" id="KW-0949">S-adenosyl-L-methionine</keyword>
<evidence type="ECO:0000256" key="2">
    <source>
        <dbReference type="ARBA" id="ARBA00022679"/>
    </source>
</evidence>
<accession>A0ABW5N5W3</accession>
<dbReference type="PIRSF" id="PIRSF000398">
    <property type="entry name" value="M_m6A_EcoRV"/>
    <property type="match status" value="1"/>
</dbReference>
<dbReference type="SUPFAM" id="SSF53335">
    <property type="entry name" value="S-adenosyl-L-methionine-dependent methyltransferases"/>
    <property type="match status" value="1"/>
</dbReference>
<dbReference type="EMBL" id="JBHULX010000013">
    <property type="protein sequence ID" value="MFD2591020.1"/>
    <property type="molecule type" value="Genomic_DNA"/>
</dbReference>
<evidence type="ECO:0000313" key="5">
    <source>
        <dbReference type="Proteomes" id="UP001597459"/>
    </source>
</evidence>